<keyword evidence="3" id="KW-0378">Hydrolase</keyword>
<name>C1DY07_MICCC</name>
<dbReference type="GO" id="GO:0046872">
    <property type="term" value="F:metal ion binding"/>
    <property type="evidence" value="ECO:0007669"/>
    <property type="project" value="UniProtKB-KW"/>
</dbReference>
<accession>C1DY07</accession>
<dbReference type="GO" id="GO:0052751">
    <property type="term" value="F:GDP-mannose hydrolase activity"/>
    <property type="evidence" value="ECO:0007669"/>
    <property type="project" value="TreeGrafter"/>
</dbReference>
<evidence type="ECO:0000313" key="5">
    <source>
        <dbReference type="EMBL" id="ACO61344.1"/>
    </source>
</evidence>
<keyword evidence="4" id="KW-0460">Magnesium</keyword>
<dbReference type="KEGG" id="mis:MICPUN_56104"/>
<comment type="cofactor">
    <cofactor evidence="1">
        <name>Mg(2+)</name>
        <dbReference type="ChEBI" id="CHEBI:18420"/>
    </cofactor>
</comment>
<reference evidence="5 6" key="1">
    <citation type="journal article" date="2009" name="Science">
        <title>Green evolution and dynamic adaptations revealed by genomes of the marine picoeukaryotes Micromonas.</title>
        <authorList>
            <person name="Worden A.Z."/>
            <person name="Lee J.H."/>
            <person name="Mock T."/>
            <person name="Rouze P."/>
            <person name="Simmons M.P."/>
            <person name="Aerts A.L."/>
            <person name="Allen A.E."/>
            <person name="Cuvelier M.L."/>
            <person name="Derelle E."/>
            <person name="Everett M.V."/>
            <person name="Foulon E."/>
            <person name="Grimwood J."/>
            <person name="Gundlach H."/>
            <person name="Henrissat B."/>
            <person name="Napoli C."/>
            <person name="McDonald S.M."/>
            <person name="Parker M.S."/>
            <person name="Rombauts S."/>
            <person name="Salamov A."/>
            <person name="Von Dassow P."/>
            <person name="Badger J.H."/>
            <person name="Coutinho P.M."/>
            <person name="Demir E."/>
            <person name="Dubchak I."/>
            <person name="Gentemann C."/>
            <person name="Eikrem W."/>
            <person name="Gready J.E."/>
            <person name="John U."/>
            <person name="Lanier W."/>
            <person name="Lindquist E.A."/>
            <person name="Lucas S."/>
            <person name="Mayer K.F."/>
            <person name="Moreau H."/>
            <person name="Not F."/>
            <person name="Otillar R."/>
            <person name="Panaud O."/>
            <person name="Pangilinan J."/>
            <person name="Paulsen I."/>
            <person name="Piegu B."/>
            <person name="Poliakov A."/>
            <person name="Robbens S."/>
            <person name="Schmutz J."/>
            <person name="Toulza E."/>
            <person name="Wyss T."/>
            <person name="Zelensky A."/>
            <person name="Zhou K."/>
            <person name="Armbrust E.V."/>
            <person name="Bhattacharya D."/>
            <person name="Goodenough U.W."/>
            <person name="Van de Peer Y."/>
            <person name="Grigoriev I.V."/>
        </authorList>
    </citation>
    <scope>NUCLEOTIDE SEQUENCE [LARGE SCALE GENOMIC DNA]</scope>
    <source>
        <strain evidence="6">RCC299 / NOUM17</strain>
    </source>
</reference>
<dbReference type="RefSeq" id="XP_002500086.1">
    <property type="nucleotide sequence ID" value="XM_002500040.1"/>
</dbReference>
<dbReference type="InterPro" id="IPR055295">
    <property type="entry name" value="NUDT22/NUDT9-like"/>
</dbReference>
<dbReference type="AlphaFoldDB" id="C1DY07"/>
<dbReference type="InterPro" id="IPR015797">
    <property type="entry name" value="NUDIX_hydrolase-like_dom_sf"/>
</dbReference>
<evidence type="ECO:0000256" key="1">
    <source>
        <dbReference type="ARBA" id="ARBA00001946"/>
    </source>
</evidence>
<dbReference type="SUPFAM" id="SSF55811">
    <property type="entry name" value="Nudix"/>
    <property type="match status" value="1"/>
</dbReference>
<dbReference type="FunCoup" id="C1DY07">
    <property type="interactions" value="271"/>
</dbReference>
<keyword evidence="6" id="KW-1185">Reference proteome</keyword>
<evidence type="ECO:0008006" key="7">
    <source>
        <dbReference type="Google" id="ProtNLM"/>
    </source>
</evidence>
<gene>
    <name evidence="5" type="ORF">MICPUN_56104</name>
</gene>
<keyword evidence="2" id="KW-0479">Metal-binding</keyword>
<protein>
    <recommendedName>
        <fullName evidence="7">Nudix hydrolase domain-containing protein</fullName>
    </recommendedName>
</protein>
<evidence type="ECO:0000256" key="3">
    <source>
        <dbReference type="ARBA" id="ARBA00022801"/>
    </source>
</evidence>
<dbReference type="Proteomes" id="UP000002009">
    <property type="component" value="Chromosome 2"/>
</dbReference>
<evidence type="ECO:0000313" key="6">
    <source>
        <dbReference type="Proteomes" id="UP000002009"/>
    </source>
</evidence>
<dbReference type="OrthoDB" id="566807at2759"/>
<dbReference type="PANTHER" id="PTHR31835">
    <property type="entry name" value="URIDINE DIPHOSPHATE GLUCOSE PYROPHOSPHATASE"/>
    <property type="match status" value="1"/>
</dbReference>
<dbReference type="OMA" id="TNASEAW"/>
<dbReference type="PANTHER" id="PTHR31835:SF1">
    <property type="entry name" value="URIDINE DIPHOSPHATE GLUCOSE PYROPHOSPHATASE NUDT22"/>
    <property type="match status" value="1"/>
</dbReference>
<sequence>MASNAMASKRARIDEDRTPVSGEIDYRVVFSAAQVPAGRAGFGIGEEDVAIEFGGSFNRVAHPSDGEIDLAWQAKLRESPKMWDALKFRLASLEVRKTADEPAVTIRVGVTSYKDYVGTNADGVPAARLAALRADGRSNHDDAHAHESRALGVETVLETSDGKFVLLRRSEGVATFRGVFNGPSGHPEPADVGVKNDLTNLDGIEPATVRREMFDAVVKECVEETGIPAAALSRPRLIGAMTDSFGKPDLLFHTRTSLTAEQVGTCLTNASEAWESSAADVVDATPPEDVESRAGADVGKGPAGEEEQFRCLRPGEPAPFAHGASILRNPPTRNDRASGASAMTRAFWARDPRFISPVTRAAVDCLYMLESLREKSGTAGGAREERVMDNALDAAMDHELFDVARAIERRMLMSAGFA</sequence>
<dbReference type="GeneID" id="8240799"/>
<dbReference type="eggNOG" id="ENOG502QRSW">
    <property type="taxonomic scope" value="Eukaryota"/>
</dbReference>
<evidence type="ECO:0000256" key="2">
    <source>
        <dbReference type="ARBA" id="ARBA00022723"/>
    </source>
</evidence>
<organism evidence="5 6">
    <name type="scientific">Micromonas commoda (strain RCC299 / NOUM17 / CCMP2709)</name>
    <name type="common">Picoplanktonic green alga</name>
    <dbReference type="NCBI Taxonomy" id="296587"/>
    <lineage>
        <taxon>Eukaryota</taxon>
        <taxon>Viridiplantae</taxon>
        <taxon>Chlorophyta</taxon>
        <taxon>Mamiellophyceae</taxon>
        <taxon>Mamiellales</taxon>
        <taxon>Mamiellaceae</taxon>
        <taxon>Micromonas</taxon>
    </lineage>
</organism>
<dbReference type="EMBL" id="CP001323">
    <property type="protein sequence ID" value="ACO61344.1"/>
    <property type="molecule type" value="Genomic_DNA"/>
</dbReference>
<evidence type="ECO:0000256" key="4">
    <source>
        <dbReference type="ARBA" id="ARBA00022842"/>
    </source>
</evidence>
<proteinExistence type="predicted"/>
<dbReference type="InParanoid" id="C1DY07"/>
<dbReference type="Gene3D" id="3.90.79.10">
    <property type="entry name" value="Nucleoside Triphosphate Pyrophosphohydrolase"/>
    <property type="match status" value="1"/>
</dbReference>